<comment type="caution">
    <text evidence="1">The sequence shown here is derived from an EMBL/GenBank/DDBJ whole genome shotgun (WGS) entry which is preliminary data.</text>
</comment>
<keyword evidence="2" id="KW-1185">Reference proteome</keyword>
<dbReference type="Proteomes" id="UP000814033">
    <property type="component" value="Unassembled WGS sequence"/>
</dbReference>
<organism evidence="1 2">
    <name type="scientific">Auriscalpium vulgare</name>
    <dbReference type="NCBI Taxonomy" id="40419"/>
    <lineage>
        <taxon>Eukaryota</taxon>
        <taxon>Fungi</taxon>
        <taxon>Dikarya</taxon>
        <taxon>Basidiomycota</taxon>
        <taxon>Agaricomycotina</taxon>
        <taxon>Agaricomycetes</taxon>
        <taxon>Russulales</taxon>
        <taxon>Auriscalpiaceae</taxon>
        <taxon>Auriscalpium</taxon>
    </lineage>
</organism>
<reference evidence="1" key="1">
    <citation type="submission" date="2021-02" db="EMBL/GenBank/DDBJ databases">
        <authorList>
            <consortium name="DOE Joint Genome Institute"/>
            <person name="Ahrendt S."/>
            <person name="Looney B.P."/>
            <person name="Miyauchi S."/>
            <person name="Morin E."/>
            <person name="Drula E."/>
            <person name="Courty P.E."/>
            <person name="Chicoki N."/>
            <person name="Fauchery L."/>
            <person name="Kohler A."/>
            <person name="Kuo A."/>
            <person name="Labutti K."/>
            <person name="Pangilinan J."/>
            <person name="Lipzen A."/>
            <person name="Riley R."/>
            <person name="Andreopoulos W."/>
            <person name="He G."/>
            <person name="Johnson J."/>
            <person name="Barry K.W."/>
            <person name="Grigoriev I.V."/>
            <person name="Nagy L."/>
            <person name="Hibbett D."/>
            <person name="Henrissat B."/>
            <person name="Matheny P.B."/>
            <person name="Labbe J."/>
            <person name="Martin F."/>
        </authorList>
    </citation>
    <scope>NUCLEOTIDE SEQUENCE</scope>
    <source>
        <strain evidence="1">FP105234-sp</strain>
    </source>
</reference>
<protein>
    <submittedName>
        <fullName evidence="1">Guanine nucleotide binding protein, alpha subunit</fullName>
    </submittedName>
</protein>
<accession>A0ACB8RJW2</accession>
<reference evidence="1" key="2">
    <citation type="journal article" date="2022" name="New Phytol.">
        <title>Evolutionary transition to the ectomycorrhizal habit in the genomes of a hyperdiverse lineage of mushroom-forming fungi.</title>
        <authorList>
            <person name="Looney B."/>
            <person name="Miyauchi S."/>
            <person name="Morin E."/>
            <person name="Drula E."/>
            <person name="Courty P.E."/>
            <person name="Kohler A."/>
            <person name="Kuo A."/>
            <person name="LaButti K."/>
            <person name="Pangilinan J."/>
            <person name="Lipzen A."/>
            <person name="Riley R."/>
            <person name="Andreopoulos W."/>
            <person name="He G."/>
            <person name="Johnson J."/>
            <person name="Nolan M."/>
            <person name="Tritt A."/>
            <person name="Barry K.W."/>
            <person name="Grigoriev I.V."/>
            <person name="Nagy L.G."/>
            <person name="Hibbett D."/>
            <person name="Henrissat B."/>
            <person name="Matheny P.B."/>
            <person name="Labbe J."/>
            <person name="Martin F.M."/>
        </authorList>
    </citation>
    <scope>NUCLEOTIDE SEQUENCE</scope>
    <source>
        <strain evidence="1">FP105234-sp</strain>
    </source>
</reference>
<name>A0ACB8RJW2_9AGAM</name>
<evidence type="ECO:0000313" key="1">
    <source>
        <dbReference type="EMBL" id="KAI0044471.1"/>
    </source>
</evidence>
<gene>
    <name evidence="1" type="ORF">FA95DRAFT_256459</name>
</gene>
<sequence>MPRLRASSTGPDPLTAWAPPPDASPEDRDARLAREAEAQRVSDEIDAGLREERTALRRRQDVIKVMLLGQSESGKSTTLKNLQMTHAPAAWAAQRESWRIVIQLNLIRSINTILDVLSAVSSSTSPAQPSASSSSRPLSPTYTSDEDASSDAHTALTDHHTDPHALLRLRLAPLRHVEADLQRALGHAHGSHDHDTDRRLREFYVRVRGGQAVRFPHSPTGGSLRHTGSGTLKKGAHDVVAEATDVIAGCADDMKALWHNPAVRTTLAMSGVHLWQHAGFFLDDIDRIATRSYVPSDADVVRARLRTIGVSENHLVFEADAASTTHATVAGALSSASSTTLTAADDHLPRRSRDTAAGSLWARREWIIYDVGGSRTHRQAWLAYFEDLTAVFFLAPISCFDEQLEEDRTVNRLQDSIALWSAVVASPLLARAMMILFLNKYDLLERKIQAGISIQRHLESYDRPNDAFEFTTYIRRRFERILRKKSPVARPFYGYHTSAIDTTAMAHTLTDVREGVIRRHLEEAQFI</sequence>
<proteinExistence type="predicted"/>
<dbReference type="EMBL" id="MU275982">
    <property type="protein sequence ID" value="KAI0044471.1"/>
    <property type="molecule type" value="Genomic_DNA"/>
</dbReference>
<evidence type="ECO:0000313" key="2">
    <source>
        <dbReference type="Proteomes" id="UP000814033"/>
    </source>
</evidence>